<dbReference type="PANTHER" id="PTHR43229:SF2">
    <property type="entry name" value="NODULATION PROTEIN J"/>
    <property type="match status" value="1"/>
</dbReference>
<keyword evidence="5" id="KW-0046">Antibiotic resistance</keyword>
<keyword evidence="3 6" id="KW-1133">Transmembrane helix</keyword>
<keyword evidence="9" id="KW-1185">Reference proteome</keyword>
<dbReference type="InterPro" id="IPR051784">
    <property type="entry name" value="Nod_factor_ABC_transporter"/>
</dbReference>
<evidence type="ECO:0000313" key="9">
    <source>
        <dbReference type="Proteomes" id="UP001501570"/>
    </source>
</evidence>
<comment type="subcellular location">
    <subcellularLocation>
        <location evidence="6">Cell membrane</location>
        <topology evidence="6">Multi-pass membrane protein</topology>
    </subcellularLocation>
    <subcellularLocation>
        <location evidence="1">Membrane</location>
        <topology evidence="1">Multi-pass membrane protein</topology>
    </subcellularLocation>
</comment>
<feature type="domain" description="ABC transmembrane type-2" evidence="7">
    <location>
        <begin position="18"/>
        <end position="250"/>
    </location>
</feature>
<organism evidence="8 9">
    <name type="scientific">Rugosimonospora acidiphila</name>
    <dbReference type="NCBI Taxonomy" id="556531"/>
    <lineage>
        <taxon>Bacteria</taxon>
        <taxon>Bacillati</taxon>
        <taxon>Actinomycetota</taxon>
        <taxon>Actinomycetes</taxon>
        <taxon>Micromonosporales</taxon>
        <taxon>Micromonosporaceae</taxon>
        <taxon>Rugosimonospora</taxon>
    </lineage>
</organism>
<dbReference type="PANTHER" id="PTHR43229">
    <property type="entry name" value="NODULATION PROTEIN J"/>
    <property type="match status" value="1"/>
</dbReference>
<proteinExistence type="inferred from homology"/>
<evidence type="ECO:0000256" key="6">
    <source>
        <dbReference type="RuleBase" id="RU361157"/>
    </source>
</evidence>
<accession>A0ABP9RUW0</accession>
<evidence type="ECO:0000259" key="7">
    <source>
        <dbReference type="PROSITE" id="PS51012"/>
    </source>
</evidence>
<dbReference type="InterPro" id="IPR000412">
    <property type="entry name" value="ABC_2_transport"/>
</dbReference>
<dbReference type="InterPro" id="IPR013525">
    <property type="entry name" value="ABC2_TM"/>
</dbReference>
<evidence type="ECO:0000256" key="5">
    <source>
        <dbReference type="ARBA" id="ARBA00023251"/>
    </source>
</evidence>
<dbReference type="InterPro" id="IPR047817">
    <property type="entry name" value="ABC2_TM_bact-type"/>
</dbReference>
<keyword evidence="4 6" id="KW-0472">Membrane</keyword>
<feature type="transmembrane region" description="Helical" evidence="6">
    <location>
        <begin position="141"/>
        <end position="162"/>
    </location>
</feature>
<dbReference type="RefSeq" id="WP_345631054.1">
    <property type="nucleotide sequence ID" value="NZ_BAABJQ010000010.1"/>
</dbReference>
<evidence type="ECO:0000256" key="1">
    <source>
        <dbReference type="ARBA" id="ARBA00004141"/>
    </source>
</evidence>
<dbReference type="Pfam" id="PF01061">
    <property type="entry name" value="ABC2_membrane"/>
    <property type="match status" value="1"/>
</dbReference>
<feature type="transmembrane region" description="Helical" evidence="6">
    <location>
        <begin position="174"/>
        <end position="196"/>
    </location>
</feature>
<protein>
    <recommendedName>
        <fullName evidence="6">Transport permease protein</fullName>
    </recommendedName>
</protein>
<keyword evidence="2 6" id="KW-0812">Transmembrane</keyword>
<evidence type="ECO:0000256" key="2">
    <source>
        <dbReference type="ARBA" id="ARBA00022692"/>
    </source>
</evidence>
<keyword evidence="6" id="KW-0813">Transport</keyword>
<keyword evidence="6" id="KW-1003">Cell membrane</keyword>
<evidence type="ECO:0000256" key="4">
    <source>
        <dbReference type="ARBA" id="ARBA00023136"/>
    </source>
</evidence>
<dbReference type="PIRSF" id="PIRSF006648">
    <property type="entry name" value="DrrB"/>
    <property type="match status" value="1"/>
</dbReference>
<reference evidence="9" key="1">
    <citation type="journal article" date="2019" name="Int. J. Syst. Evol. Microbiol.">
        <title>The Global Catalogue of Microorganisms (GCM) 10K type strain sequencing project: providing services to taxonomists for standard genome sequencing and annotation.</title>
        <authorList>
            <consortium name="The Broad Institute Genomics Platform"/>
            <consortium name="The Broad Institute Genome Sequencing Center for Infectious Disease"/>
            <person name="Wu L."/>
            <person name="Ma J."/>
        </authorList>
    </citation>
    <scope>NUCLEOTIDE SEQUENCE [LARGE SCALE GENOMIC DNA]</scope>
    <source>
        <strain evidence="9">JCM 18304</strain>
    </source>
</reference>
<feature type="transmembrane region" description="Helical" evidence="6">
    <location>
        <begin position="20"/>
        <end position="42"/>
    </location>
</feature>
<dbReference type="EMBL" id="BAABJQ010000010">
    <property type="protein sequence ID" value="GAA5187667.1"/>
    <property type="molecule type" value="Genomic_DNA"/>
</dbReference>
<dbReference type="Proteomes" id="UP001501570">
    <property type="component" value="Unassembled WGS sequence"/>
</dbReference>
<feature type="transmembrane region" description="Helical" evidence="6">
    <location>
        <begin position="108"/>
        <end position="129"/>
    </location>
</feature>
<gene>
    <name evidence="8" type="ORF">GCM10023322_36470</name>
</gene>
<comment type="similarity">
    <text evidence="6">Belongs to the ABC-2 integral membrane protein family.</text>
</comment>
<feature type="transmembrane region" description="Helical" evidence="6">
    <location>
        <begin position="226"/>
        <end position="247"/>
    </location>
</feature>
<evidence type="ECO:0000313" key="8">
    <source>
        <dbReference type="EMBL" id="GAA5187667.1"/>
    </source>
</evidence>
<feature type="transmembrane region" description="Helical" evidence="6">
    <location>
        <begin position="48"/>
        <end position="69"/>
    </location>
</feature>
<name>A0ABP9RUW0_9ACTN</name>
<comment type="caution">
    <text evidence="8">The sequence shown here is derived from an EMBL/GenBank/DDBJ whole genome shotgun (WGS) entry which is preliminary data.</text>
</comment>
<evidence type="ECO:0000256" key="3">
    <source>
        <dbReference type="ARBA" id="ARBA00022989"/>
    </source>
</evidence>
<dbReference type="PRINTS" id="PR00164">
    <property type="entry name" value="ABC2TRNSPORT"/>
</dbReference>
<dbReference type="PROSITE" id="PS51012">
    <property type="entry name" value="ABC_TM2"/>
    <property type="match status" value="1"/>
</dbReference>
<sequence length="253" mass="27018">MWREFGYWMTQYRRTWRGTIVISVANPLLFLLGVGVGIGHLVDRQASVPLAGVSYLAFFAPGMLAAASMQTAFLEASNRVAMAAGPDGAYRGATTTPLSPAQIMGGHLLFIAFRVATSSAAFTLVMLAFRVTGGARALGTLGGALLTGMAFAAPAAAWAVGLRQSRHIHAVFRFVIMPMYLFSGTFFTITQLPHWLRPIVYVLPLYHGAQLCRTLSLGTATVAGTAVHVGVLAALVLAGIVAARVTYRRRLHP</sequence>